<name>A0A835YAN7_9CHLO</name>
<keyword evidence="1" id="KW-0175">Coiled coil</keyword>
<dbReference type="EMBL" id="JAEHOE010000006">
    <property type="protein sequence ID" value="KAG2499455.1"/>
    <property type="molecule type" value="Genomic_DNA"/>
</dbReference>
<feature type="region of interest" description="Disordered" evidence="2">
    <location>
        <begin position="398"/>
        <end position="429"/>
    </location>
</feature>
<evidence type="ECO:0000313" key="3">
    <source>
        <dbReference type="EMBL" id="KAG2499455.1"/>
    </source>
</evidence>
<accession>A0A835YAN7</accession>
<feature type="coiled-coil region" evidence="1">
    <location>
        <begin position="220"/>
        <end position="254"/>
    </location>
</feature>
<feature type="compositionally biased region" description="Low complexity" evidence="2">
    <location>
        <begin position="43"/>
        <end position="78"/>
    </location>
</feature>
<feature type="region of interest" description="Disordered" evidence="2">
    <location>
        <begin position="345"/>
        <end position="386"/>
    </location>
</feature>
<proteinExistence type="predicted"/>
<reference evidence="3" key="1">
    <citation type="journal article" date="2020" name="bioRxiv">
        <title>Comparative genomics of Chlamydomonas.</title>
        <authorList>
            <person name="Craig R.J."/>
            <person name="Hasan A.R."/>
            <person name="Ness R.W."/>
            <person name="Keightley P.D."/>
        </authorList>
    </citation>
    <scope>NUCLEOTIDE SEQUENCE</scope>
    <source>
        <strain evidence="3">CCAP 11/70</strain>
    </source>
</reference>
<feature type="compositionally biased region" description="Acidic residues" evidence="2">
    <location>
        <begin position="490"/>
        <end position="499"/>
    </location>
</feature>
<evidence type="ECO:0000313" key="4">
    <source>
        <dbReference type="Proteomes" id="UP000612055"/>
    </source>
</evidence>
<dbReference type="Proteomes" id="UP000612055">
    <property type="component" value="Unassembled WGS sequence"/>
</dbReference>
<feature type="compositionally biased region" description="Basic residues" evidence="2">
    <location>
        <begin position="398"/>
        <end position="409"/>
    </location>
</feature>
<protein>
    <submittedName>
        <fullName evidence="3">Uncharacterized protein</fullName>
    </submittedName>
</protein>
<feature type="region of interest" description="Disordered" evidence="2">
    <location>
        <begin position="1"/>
        <end position="109"/>
    </location>
</feature>
<organism evidence="3 4">
    <name type="scientific">Edaphochlamys debaryana</name>
    <dbReference type="NCBI Taxonomy" id="47281"/>
    <lineage>
        <taxon>Eukaryota</taxon>
        <taxon>Viridiplantae</taxon>
        <taxon>Chlorophyta</taxon>
        <taxon>core chlorophytes</taxon>
        <taxon>Chlorophyceae</taxon>
        <taxon>CS clade</taxon>
        <taxon>Chlamydomonadales</taxon>
        <taxon>Chlamydomonadales incertae sedis</taxon>
        <taxon>Edaphochlamys</taxon>
    </lineage>
</organism>
<evidence type="ECO:0000256" key="1">
    <source>
        <dbReference type="SAM" id="Coils"/>
    </source>
</evidence>
<feature type="compositionally biased region" description="Low complexity" evidence="2">
    <location>
        <begin position="18"/>
        <end position="34"/>
    </location>
</feature>
<feature type="region of interest" description="Disordered" evidence="2">
    <location>
        <begin position="477"/>
        <end position="500"/>
    </location>
</feature>
<feature type="compositionally biased region" description="Gly residues" evidence="2">
    <location>
        <begin position="583"/>
        <end position="598"/>
    </location>
</feature>
<evidence type="ECO:0000256" key="2">
    <source>
        <dbReference type="SAM" id="MobiDB-lite"/>
    </source>
</evidence>
<comment type="caution">
    <text evidence="3">The sequence shown here is derived from an EMBL/GenBank/DDBJ whole genome shotgun (WGS) entry which is preliminary data.</text>
</comment>
<keyword evidence="4" id="KW-1185">Reference proteome</keyword>
<sequence length="598" mass="60540">MGDSSPREAAGQLPEAVSRSAGTAAAPSPASPRTQRQRGGSDAAAASAAASNAAAPALGGRQATPTRAATSADAAARTQGTPGRSGASKRGPPQALPRTPAEQRVADTQEAHADIAAAQDAAHERDFFAVPALATTAAKKVETIRAAGLSSLPALRARAAAAKTTCQTLSDALESLRTELHAPTPAAAQLAKLIKRRNAHELIQQVKDVHDQLRPRLSELGEYEKRLERAESRITTLKAAIEALEVEVEQYKRETGHQTGPVPGAAAIISLYGEQVGELKETRAPLKMEAAADDVLDALGGLDDLSSPQAVLQSFVEELGPIMQEMGDLMQDLVATTVQTSRRLATAAGPNAAPPPPAAPAAADGSAARGPGPRARTAAPAAPAAALAVSRSWRRASAARRVAGRRSRSGPRPSRAEERAAAAGSEKPGDLLPYALRFEGGSEGGRFRVKSDVGSLKEDAVELLNALRGLLGAAKEDQRRADEEAAAAGEEGEVEEGEQVVEGPAAVEAAAAAEPGTGAAAAAAELAGVGGAGGQAEDFPRLGRAGEGANDASAATPAVEWPKKKPAPVPVLELDESEAAAGGTLGGGIPPAGSSGGP</sequence>
<feature type="region of interest" description="Disordered" evidence="2">
    <location>
        <begin position="530"/>
        <end position="598"/>
    </location>
</feature>
<gene>
    <name evidence="3" type="ORF">HYH03_002402</name>
</gene>
<dbReference type="AlphaFoldDB" id="A0A835YAN7"/>
<feature type="compositionally biased region" description="Low complexity" evidence="2">
    <location>
        <begin position="360"/>
        <end position="386"/>
    </location>
</feature>